<dbReference type="PANTHER" id="PTHR38926">
    <property type="entry name" value="F-BOX DOMAIN CONTAINING PROTEIN, EXPRESSED"/>
    <property type="match status" value="1"/>
</dbReference>
<dbReference type="Gene3D" id="1.20.1280.50">
    <property type="match status" value="1"/>
</dbReference>
<organism evidence="1 2">
    <name type="scientific">Gymnopilus dilepis</name>
    <dbReference type="NCBI Taxonomy" id="231916"/>
    <lineage>
        <taxon>Eukaryota</taxon>
        <taxon>Fungi</taxon>
        <taxon>Dikarya</taxon>
        <taxon>Basidiomycota</taxon>
        <taxon>Agaricomycotina</taxon>
        <taxon>Agaricomycetes</taxon>
        <taxon>Agaricomycetidae</taxon>
        <taxon>Agaricales</taxon>
        <taxon>Agaricineae</taxon>
        <taxon>Hymenogastraceae</taxon>
        <taxon>Gymnopilus</taxon>
    </lineage>
</organism>
<dbReference type="SUPFAM" id="SSF52047">
    <property type="entry name" value="RNI-like"/>
    <property type="match status" value="1"/>
</dbReference>
<dbReference type="Proteomes" id="UP000284706">
    <property type="component" value="Unassembled WGS sequence"/>
</dbReference>
<evidence type="ECO:0000313" key="1">
    <source>
        <dbReference type="EMBL" id="PPQ97893.1"/>
    </source>
</evidence>
<dbReference type="AlphaFoldDB" id="A0A409Y4H8"/>
<dbReference type="EMBL" id="NHYE01001173">
    <property type="protein sequence ID" value="PPQ97893.1"/>
    <property type="molecule type" value="Genomic_DNA"/>
</dbReference>
<evidence type="ECO:0008006" key="3">
    <source>
        <dbReference type="Google" id="ProtNLM"/>
    </source>
</evidence>
<sequence length="1113" mass="127355">MFIEYKFKLQEFRPPTPRVRAEDGICGGCNKIYQLDADIERARHTLETLIKERETLLKDHFNQTHIPILRLPTELTLRIFAFFVQDEHDSYVEELFDFDSNKPKTHSEEYKKSDCAPPLTLSAVCQRWRAIAFAAPTLWTTPIVNIGSEVKLRVQEQLLDEWLDRSGHLSLNMTFFCLSDSLASQSAPAFSGAALRVVPRLTKLSLILPNQTCLSFLGKVEGAPKLQELRIHLLAIGLIIPPYLPALMDLRANCAVVLSKDMVDRQDALIVCHSRHPAVEDIIDTLLHAPNLEQGVFSEVRIGFTSSSHFRHEHLKRLEIFSQTTRVMIRLLQVLTLPSLKCLVFNSRGCREPYQIMNSRFEEIFASFLHRSQCLLEEIDVTGISMDLTQETLLRILESTPSLKRLSLACHDDLTSLAWISDEFFQRFDKSLALGGRQIFLPCLETLNLRIRAKQLSVSWEAFLVFLDVLNSRHLDSQVNINQLDTIRPPRNSHLVITVNLSHGIEKHDIPLHDIIKPDMFSRLAVYQPEGDAFISLHIRHSESGQDLVEEAFSITAIMSISKCTVKLREFHPKDCKIGGNGMCDFCSKIREFDIGIQDAQSALEKLMLERDTLLRTQANYTHSPIFRLPTELTLRIFALYIEGEYDSYIEHSEQHSLEPGFGRPKMLDYAPPLTLTLVAVCQRWRAIAFASPTLWTRPVVQIYSLDKLWPQEQLLEEWLDRSSDLPLEITILRSADSDLWDARGFTDAVLRVTPRLARLDLNLPWSFCQSFLEGLDGSATLEELRLYPVASDHEYSMARRLQLPRLPALKNLSMNRSWDFKNMTAGLPTLVSCHLRDLRVRDILDALQHAPNLVEGVFVNIYYDLSQIMSLELIHHRHLKRLTVISQSSDTTIILFEALSLPYLESLILNSTGCRKSWTPMSTLSTFEDVFLAFLHRSQCWLQEVNFSGSSTDVSQANLVKILKSTPSLARLSLDCPDNLDNGPTWFSNSFFRRFSQDFDVVGHRDFLPRIQVLKIETRAWDLPFSWETFLSFLEDLDSRSQIDQAENDDDPSFDRCSSYDRLSVFVSLTGRPDGHIIENIIPLEVCPCSARVVAQMKRKTNEKKGEGEKEI</sequence>
<name>A0A409Y4H8_9AGAR</name>
<comment type="caution">
    <text evidence="1">The sequence shown here is derived from an EMBL/GenBank/DDBJ whole genome shotgun (WGS) entry which is preliminary data.</text>
</comment>
<keyword evidence="2" id="KW-1185">Reference proteome</keyword>
<dbReference type="STRING" id="231916.A0A409Y4H8"/>
<protein>
    <recommendedName>
        <fullName evidence="3">F-box domain-containing protein</fullName>
    </recommendedName>
</protein>
<dbReference type="PANTHER" id="PTHR38926:SF72">
    <property type="entry name" value="IM:7136021-RELATED"/>
    <property type="match status" value="1"/>
</dbReference>
<gene>
    <name evidence="1" type="ORF">CVT26_013067</name>
</gene>
<accession>A0A409Y4H8</accession>
<dbReference type="Gene3D" id="3.80.10.10">
    <property type="entry name" value="Ribonuclease Inhibitor"/>
    <property type="match status" value="1"/>
</dbReference>
<reference evidence="1 2" key="1">
    <citation type="journal article" date="2018" name="Evol. Lett.">
        <title>Horizontal gene cluster transfer increased hallucinogenic mushroom diversity.</title>
        <authorList>
            <person name="Reynolds H.T."/>
            <person name="Vijayakumar V."/>
            <person name="Gluck-Thaler E."/>
            <person name="Korotkin H.B."/>
            <person name="Matheny P.B."/>
            <person name="Slot J.C."/>
        </authorList>
    </citation>
    <scope>NUCLEOTIDE SEQUENCE [LARGE SCALE GENOMIC DNA]</scope>
    <source>
        <strain evidence="1 2">SRW20</strain>
    </source>
</reference>
<evidence type="ECO:0000313" key="2">
    <source>
        <dbReference type="Proteomes" id="UP000284706"/>
    </source>
</evidence>
<dbReference type="InParanoid" id="A0A409Y4H8"/>
<proteinExistence type="predicted"/>
<dbReference type="OrthoDB" id="2878542at2759"/>
<dbReference type="InterPro" id="IPR032675">
    <property type="entry name" value="LRR_dom_sf"/>
</dbReference>